<evidence type="ECO:0000313" key="2">
    <source>
        <dbReference type="EMBL" id="MDH1057267.1"/>
    </source>
</evidence>
<evidence type="ECO:0000313" key="3">
    <source>
        <dbReference type="Proteomes" id="UP001158730"/>
    </source>
</evidence>
<dbReference type="GO" id="GO:0003677">
    <property type="term" value="F:DNA binding"/>
    <property type="evidence" value="ECO:0007669"/>
    <property type="project" value="InterPro"/>
</dbReference>
<proteinExistence type="predicted"/>
<dbReference type="RefSeq" id="WP_280055430.1">
    <property type="nucleotide sequence ID" value="NZ_JAOBYN010000034.1"/>
</dbReference>
<gene>
    <name evidence="2" type="ORF">N5C05_21235</name>
</gene>
<reference evidence="2" key="1">
    <citation type="submission" date="2022-09" db="EMBL/GenBank/DDBJ databases">
        <title>Intensive care unit water sources are persistently colonized with multi-drug resistant bacteria and are the site of extensive horizontal gene transfer of antibiotic resistance genes.</title>
        <authorList>
            <person name="Diorio-Toth L."/>
        </authorList>
    </citation>
    <scope>NUCLEOTIDE SEQUENCE</scope>
    <source>
        <strain evidence="2">GD03990</strain>
    </source>
</reference>
<feature type="domain" description="Antitoxin Xre-like helix-turn-helix" evidence="1">
    <location>
        <begin position="16"/>
        <end position="67"/>
    </location>
</feature>
<sequence length="140" mass="15759">MHATSKNRALTFGDGSVVLRTALNILELWKATPQQACSILRVTHSRISRIRQGKGVKLERDQLERASIVLNCHASLRLIFENLENVYGFVSMENHNDFFNGRKPLEVMAQGDLLSLFETYKRIDALCGDNLSDPLSREAG</sequence>
<dbReference type="AlphaFoldDB" id="A0AA42N6E8"/>
<name>A0AA42N6E8_AQUAC</name>
<dbReference type="Proteomes" id="UP001158730">
    <property type="component" value="Unassembled WGS sequence"/>
</dbReference>
<protein>
    <recommendedName>
        <fullName evidence="1">Antitoxin Xre-like helix-turn-helix domain-containing protein</fullName>
    </recommendedName>
</protein>
<comment type="caution">
    <text evidence="2">The sequence shown here is derived from an EMBL/GenBank/DDBJ whole genome shotgun (WGS) entry which is preliminary data.</text>
</comment>
<dbReference type="InterPro" id="IPR046847">
    <property type="entry name" value="Xre-like_HTH"/>
</dbReference>
<dbReference type="Gene3D" id="1.10.260.40">
    <property type="entry name" value="lambda repressor-like DNA-binding domains"/>
    <property type="match status" value="1"/>
</dbReference>
<dbReference type="InterPro" id="IPR010982">
    <property type="entry name" value="Lambda_DNA-bd_dom_sf"/>
</dbReference>
<organism evidence="2 3">
    <name type="scientific">Aquipseudomonas alcaligenes</name>
    <name type="common">Pseudomonas alcaligenes</name>
    <dbReference type="NCBI Taxonomy" id="43263"/>
    <lineage>
        <taxon>Bacteria</taxon>
        <taxon>Pseudomonadati</taxon>
        <taxon>Pseudomonadota</taxon>
        <taxon>Gammaproteobacteria</taxon>
        <taxon>Pseudomonadales</taxon>
        <taxon>Pseudomonadaceae</taxon>
        <taxon>Aquipseudomonas</taxon>
    </lineage>
</organism>
<evidence type="ECO:0000259" key="1">
    <source>
        <dbReference type="Pfam" id="PF20432"/>
    </source>
</evidence>
<accession>A0AA42N6E8</accession>
<dbReference type="Pfam" id="PF20432">
    <property type="entry name" value="Xre-like-HTH"/>
    <property type="match status" value="1"/>
</dbReference>
<dbReference type="EMBL" id="JAOBYN010000034">
    <property type="protein sequence ID" value="MDH1057267.1"/>
    <property type="molecule type" value="Genomic_DNA"/>
</dbReference>